<reference evidence="1" key="1">
    <citation type="submission" date="2022-04" db="EMBL/GenBank/DDBJ databases">
        <title>Hymenobacter sp. isolated from the air.</title>
        <authorList>
            <person name="Won M."/>
            <person name="Lee C.-M."/>
            <person name="Woen H.-Y."/>
            <person name="Kwon S.-W."/>
        </authorList>
    </citation>
    <scope>NUCLEOTIDE SEQUENCE</scope>
    <source>
        <strain evidence="1">5116S-3</strain>
    </source>
</reference>
<evidence type="ECO:0000313" key="2">
    <source>
        <dbReference type="Proteomes" id="UP000831796"/>
    </source>
</evidence>
<dbReference type="EMBL" id="CP095046">
    <property type="protein sequence ID" value="UOQ73507.1"/>
    <property type="molecule type" value="Genomic_DNA"/>
</dbReference>
<accession>A0A8T9Q7F2</accession>
<evidence type="ECO:0008006" key="3">
    <source>
        <dbReference type="Google" id="ProtNLM"/>
    </source>
</evidence>
<gene>
    <name evidence="1" type="ORF">MUN79_06105</name>
</gene>
<sequence length="178" mass="19584">MKAYIGLLGLALLGACSSDKDTDLKIDDKTITTNDFESLAGWNTDPTTLDKGRAHSGQYAIIVDGNREFSVTYNAPLAQISNRKFKKVLLEGWVFLPSERATGVLGIQIVDAETGKEAFGDGIKLGDEVKTYKKWVPVKKEFTLPDNITAVQHMKMSLWRASASDFILADDVKISIVE</sequence>
<proteinExistence type="predicted"/>
<organism evidence="1 2">
    <name type="scientific">Hymenobacter cellulosilyticus</name>
    <dbReference type="NCBI Taxonomy" id="2932248"/>
    <lineage>
        <taxon>Bacteria</taxon>
        <taxon>Pseudomonadati</taxon>
        <taxon>Bacteroidota</taxon>
        <taxon>Cytophagia</taxon>
        <taxon>Cytophagales</taxon>
        <taxon>Hymenobacteraceae</taxon>
        <taxon>Hymenobacter</taxon>
    </lineage>
</organism>
<dbReference type="KEGG" id="hcu:MUN79_06105"/>
<dbReference type="AlphaFoldDB" id="A0A8T9Q7F2"/>
<dbReference type="RefSeq" id="WP_244676858.1">
    <property type="nucleotide sequence ID" value="NZ_CP095046.1"/>
</dbReference>
<keyword evidence="2" id="KW-1185">Reference proteome</keyword>
<protein>
    <recommendedName>
        <fullName evidence="3">CBM-cenC domain-containing protein</fullName>
    </recommendedName>
</protein>
<evidence type="ECO:0000313" key="1">
    <source>
        <dbReference type="EMBL" id="UOQ73507.1"/>
    </source>
</evidence>
<dbReference type="PROSITE" id="PS51257">
    <property type="entry name" value="PROKAR_LIPOPROTEIN"/>
    <property type="match status" value="1"/>
</dbReference>
<dbReference type="Gene3D" id="2.60.120.260">
    <property type="entry name" value="Galactose-binding domain-like"/>
    <property type="match status" value="1"/>
</dbReference>
<dbReference type="Proteomes" id="UP000831796">
    <property type="component" value="Chromosome"/>
</dbReference>
<name>A0A8T9Q7F2_9BACT</name>